<evidence type="ECO:0000256" key="4">
    <source>
        <dbReference type="ARBA" id="ARBA00022801"/>
    </source>
</evidence>
<comment type="cofactor">
    <cofactor evidence="1">
        <name>Co(2+)</name>
        <dbReference type="ChEBI" id="CHEBI:48828"/>
    </cofactor>
</comment>
<evidence type="ECO:0000256" key="3">
    <source>
        <dbReference type="ARBA" id="ARBA00022729"/>
    </source>
</evidence>
<evidence type="ECO:0000256" key="5">
    <source>
        <dbReference type="ARBA" id="ARBA00023277"/>
    </source>
</evidence>
<keyword evidence="3 7" id="KW-0732">Signal</keyword>
<dbReference type="GO" id="GO:0046872">
    <property type="term" value="F:metal ion binding"/>
    <property type="evidence" value="ECO:0007669"/>
    <property type="project" value="UniProtKB-KW"/>
</dbReference>
<dbReference type="Gene3D" id="3.20.20.370">
    <property type="entry name" value="Glycoside hydrolase/deacetylase"/>
    <property type="match status" value="1"/>
</dbReference>
<dbReference type="EMBL" id="AZNH01000140">
    <property type="protein sequence ID" value="KID81502.1"/>
    <property type="molecule type" value="Genomic_DNA"/>
</dbReference>
<evidence type="ECO:0000256" key="1">
    <source>
        <dbReference type="ARBA" id="ARBA00001941"/>
    </source>
</evidence>
<feature type="signal peptide" evidence="7">
    <location>
        <begin position="1"/>
        <end position="22"/>
    </location>
</feature>
<dbReference type="SUPFAM" id="SSF88713">
    <property type="entry name" value="Glycoside hydrolase/deacetylase"/>
    <property type="match status" value="1"/>
</dbReference>
<evidence type="ECO:0000256" key="7">
    <source>
        <dbReference type="SAM" id="SignalP"/>
    </source>
</evidence>
<comment type="caution">
    <text evidence="9">The sequence shown here is derived from an EMBL/GenBank/DDBJ whole genome shotgun (WGS) entry which is preliminary data.</text>
</comment>
<dbReference type="InterPro" id="IPR002509">
    <property type="entry name" value="NODB_dom"/>
</dbReference>
<gene>
    <name evidence="9" type="ORF">MGU_11131</name>
</gene>
<proteinExistence type="predicted"/>
<dbReference type="HOGENOM" id="CLU_021264_11_2_1"/>
<dbReference type="OrthoDB" id="407355at2759"/>
<dbReference type="InterPro" id="IPR011330">
    <property type="entry name" value="Glyco_hydro/deAcase_b/a-brl"/>
</dbReference>
<dbReference type="Proteomes" id="UP000031192">
    <property type="component" value="Unassembled WGS sequence"/>
</dbReference>
<dbReference type="PROSITE" id="PS51677">
    <property type="entry name" value="NODB"/>
    <property type="match status" value="1"/>
</dbReference>
<evidence type="ECO:0000313" key="9">
    <source>
        <dbReference type="EMBL" id="KID81502.1"/>
    </source>
</evidence>
<name>A0A0B4GP52_METGA</name>
<keyword evidence="6" id="KW-0170">Cobalt</keyword>
<reference evidence="9 10" key="1">
    <citation type="journal article" date="2014" name="Proc. Natl. Acad. Sci. U.S.A.">
        <title>Trajectory and genomic determinants of fungal-pathogen speciation and host adaptation.</title>
        <authorList>
            <person name="Hu X."/>
            <person name="Xiao G."/>
            <person name="Zheng P."/>
            <person name="Shang Y."/>
            <person name="Su Y."/>
            <person name="Zhang X."/>
            <person name="Liu X."/>
            <person name="Zhan S."/>
            <person name="St Leger R.J."/>
            <person name="Wang C."/>
        </authorList>
    </citation>
    <scope>NUCLEOTIDE SEQUENCE [LARGE SCALE GENOMIC DNA]</scope>
    <source>
        <strain evidence="9 10">ARSEF 977</strain>
    </source>
</reference>
<protein>
    <submittedName>
        <fullName evidence="9">Polysaccharide deacetylase family protein</fullName>
    </submittedName>
</protein>
<feature type="domain" description="NodB homology" evidence="8">
    <location>
        <begin position="38"/>
        <end position="219"/>
    </location>
</feature>
<evidence type="ECO:0000256" key="2">
    <source>
        <dbReference type="ARBA" id="ARBA00022723"/>
    </source>
</evidence>
<dbReference type="CDD" id="cd10951">
    <property type="entry name" value="CE4_ClCDA_like"/>
    <property type="match status" value="1"/>
</dbReference>
<dbReference type="GO" id="GO:0016810">
    <property type="term" value="F:hydrolase activity, acting on carbon-nitrogen (but not peptide) bonds"/>
    <property type="evidence" value="ECO:0007669"/>
    <property type="project" value="InterPro"/>
</dbReference>
<evidence type="ECO:0000259" key="8">
    <source>
        <dbReference type="PROSITE" id="PS51677"/>
    </source>
</evidence>
<feature type="chain" id="PRO_5002088976" evidence="7">
    <location>
        <begin position="23"/>
        <end position="252"/>
    </location>
</feature>
<sequence length="252" mass="28041">MLLSALLKSALVLAVANSLVSAADLPYGNIIRSCTVTNTFALTFDDGPSNFTRQLLQRLKGNGLKATFFVVCLNAKREGPLVRQILQEGHQIASHTYSHPFLTSLSEDLVRSQMTDLDAVLIKTIGKAPTFMRPPYYDTNDKVLQILKGMQYHVINSDIDTNDWNFTKPENNDEAFRNLEKGLKVMGSIVLMHDVHATTVNQLVPKAIPLLKQTGKKFVTVGECLGVPREQWYREKSVAGKETSTEKPHGEL</sequence>
<dbReference type="GO" id="GO:0005975">
    <property type="term" value="P:carbohydrate metabolic process"/>
    <property type="evidence" value="ECO:0007669"/>
    <property type="project" value="InterPro"/>
</dbReference>
<dbReference type="PANTHER" id="PTHR46471">
    <property type="entry name" value="CHITIN DEACETYLASE"/>
    <property type="match status" value="1"/>
</dbReference>
<dbReference type="Pfam" id="PF01522">
    <property type="entry name" value="Polysacc_deac_1"/>
    <property type="match status" value="1"/>
</dbReference>
<keyword evidence="10" id="KW-1185">Reference proteome</keyword>
<accession>A0A0B4GP52</accession>
<evidence type="ECO:0000313" key="10">
    <source>
        <dbReference type="Proteomes" id="UP000031192"/>
    </source>
</evidence>
<keyword evidence="4" id="KW-0378">Hydrolase</keyword>
<dbReference type="AlphaFoldDB" id="A0A0B4GP52"/>
<dbReference type="PANTHER" id="PTHR46471:SF4">
    <property type="entry name" value="CHITIN DEACETYLASE"/>
    <property type="match status" value="1"/>
</dbReference>
<keyword evidence="2" id="KW-0479">Metal-binding</keyword>
<keyword evidence="5" id="KW-0119">Carbohydrate metabolism</keyword>
<organism evidence="9 10">
    <name type="scientific">Metarhizium guizhouense (strain ARSEF 977)</name>
    <dbReference type="NCBI Taxonomy" id="1276136"/>
    <lineage>
        <taxon>Eukaryota</taxon>
        <taxon>Fungi</taxon>
        <taxon>Dikarya</taxon>
        <taxon>Ascomycota</taxon>
        <taxon>Pezizomycotina</taxon>
        <taxon>Sordariomycetes</taxon>
        <taxon>Hypocreomycetidae</taxon>
        <taxon>Hypocreales</taxon>
        <taxon>Clavicipitaceae</taxon>
        <taxon>Metarhizium</taxon>
    </lineage>
</organism>
<evidence type="ECO:0000256" key="6">
    <source>
        <dbReference type="ARBA" id="ARBA00023285"/>
    </source>
</evidence>